<dbReference type="VEuPathDB" id="AmoebaDB:NF0049950"/>
<dbReference type="GO" id="GO:0004672">
    <property type="term" value="F:protein kinase activity"/>
    <property type="evidence" value="ECO:0007669"/>
    <property type="project" value="InterPro"/>
</dbReference>
<reference evidence="2 3" key="1">
    <citation type="journal article" date="2019" name="Sci. Rep.">
        <title>Nanopore sequencing improves the draft genome of the human pathogenic amoeba Naegleria fowleri.</title>
        <authorList>
            <person name="Liechti N."/>
            <person name="Schurch N."/>
            <person name="Bruggmann R."/>
            <person name="Wittwer M."/>
        </authorList>
    </citation>
    <scope>NUCLEOTIDE SEQUENCE [LARGE SCALE GENOMIC DNA]</scope>
    <source>
        <strain evidence="2 3">ATCC 30894</strain>
    </source>
</reference>
<dbReference type="RefSeq" id="XP_044566696.1">
    <property type="nucleotide sequence ID" value="XM_044702298.1"/>
</dbReference>
<protein>
    <recommendedName>
        <fullName evidence="1">Protein kinase domain-containing protein</fullName>
    </recommendedName>
</protein>
<name>A0A6A5BV73_NAEFO</name>
<proteinExistence type="predicted"/>
<dbReference type="GO" id="GO:0005524">
    <property type="term" value="F:ATP binding"/>
    <property type="evidence" value="ECO:0007669"/>
    <property type="project" value="InterPro"/>
</dbReference>
<dbReference type="InterPro" id="IPR011009">
    <property type="entry name" value="Kinase-like_dom_sf"/>
</dbReference>
<dbReference type="OrthoDB" id="10347457at2759"/>
<evidence type="ECO:0000313" key="3">
    <source>
        <dbReference type="Proteomes" id="UP000444721"/>
    </source>
</evidence>
<dbReference type="PROSITE" id="PS50011">
    <property type="entry name" value="PROTEIN_KINASE_DOM"/>
    <property type="match status" value="1"/>
</dbReference>
<dbReference type="GeneID" id="68119059"/>
<dbReference type="VEuPathDB" id="AmoebaDB:FDP41_011844"/>
<dbReference type="InterPro" id="IPR000719">
    <property type="entry name" value="Prot_kinase_dom"/>
</dbReference>
<comment type="caution">
    <text evidence="2">The sequence shown here is derived from an EMBL/GenBank/DDBJ whole genome shotgun (WGS) entry which is preliminary data.</text>
</comment>
<dbReference type="VEuPathDB" id="AmoebaDB:NfTy_022100"/>
<sequence length="345" mass="40529">MPLRTVNRHEKKNSNSVLKRKYSDFEDHDEPCDDIMMNNCWLPIAQYQPLVNTESEFPEITPFNELLDTTTESSLKKTKLWTTDVKSAGIIESIFVNNNFNTNNAKNTHNSATNIIREHLKLNYERFEEVEVTEEFEIFKATRKCDHKFCRVIVSKCVYPHVEKENIIKLMSHKNKHITEITNFGFIQQFPWFECKWYKDGCLANIIKRGEYISEVNIINMIYGLLDAILFLTENRILFRDLNPHNVMIVKSKFEYEAFLSLEYRGHDPHFTQPLSPSMKALGEIIFMLISRKKSPPLSIQREDLVESISGLYSEKIIDLSLLLMFSDLSVYEILQLIHEMRTLK</sequence>
<accession>A0A6A5BV73</accession>
<dbReference type="EMBL" id="VFQX01000012">
    <property type="protein sequence ID" value="KAF0981983.1"/>
    <property type="molecule type" value="Genomic_DNA"/>
</dbReference>
<dbReference type="Proteomes" id="UP000444721">
    <property type="component" value="Unassembled WGS sequence"/>
</dbReference>
<organism evidence="2 3">
    <name type="scientific">Naegleria fowleri</name>
    <name type="common">Brain eating amoeba</name>
    <dbReference type="NCBI Taxonomy" id="5763"/>
    <lineage>
        <taxon>Eukaryota</taxon>
        <taxon>Discoba</taxon>
        <taxon>Heterolobosea</taxon>
        <taxon>Tetramitia</taxon>
        <taxon>Eutetramitia</taxon>
        <taxon>Vahlkampfiidae</taxon>
        <taxon>Naegleria</taxon>
    </lineage>
</organism>
<evidence type="ECO:0000259" key="1">
    <source>
        <dbReference type="PROSITE" id="PS50011"/>
    </source>
</evidence>
<dbReference type="Gene3D" id="1.10.510.10">
    <property type="entry name" value="Transferase(Phosphotransferase) domain 1"/>
    <property type="match status" value="1"/>
</dbReference>
<dbReference type="AlphaFoldDB" id="A0A6A5BV73"/>
<gene>
    <name evidence="2" type="ORF">FDP41_011844</name>
</gene>
<keyword evidence="3" id="KW-1185">Reference proteome</keyword>
<feature type="domain" description="Protein kinase" evidence="1">
    <location>
        <begin position="80"/>
        <end position="345"/>
    </location>
</feature>
<evidence type="ECO:0000313" key="2">
    <source>
        <dbReference type="EMBL" id="KAF0981983.1"/>
    </source>
</evidence>
<dbReference type="OMA" id="IVEITHC"/>
<dbReference type="SUPFAM" id="SSF56112">
    <property type="entry name" value="Protein kinase-like (PK-like)"/>
    <property type="match status" value="1"/>
</dbReference>